<dbReference type="OrthoDB" id="9814303at2"/>
<organism evidence="9 10">
    <name type="scientific">Chitinimonas taiwanensis DSM 18899</name>
    <dbReference type="NCBI Taxonomy" id="1121279"/>
    <lineage>
        <taxon>Bacteria</taxon>
        <taxon>Pseudomonadati</taxon>
        <taxon>Pseudomonadota</taxon>
        <taxon>Betaproteobacteria</taxon>
        <taxon>Neisseriales</taxon>
        <taxon>Chitinibacteraceae</taxon>
        <taxon>Chitinimonas</taxon>
    </lineage>
</organism>
<reference evidence="9 10" key="1">
    <citation type="submission" date="2016-11" db="EMBL/GenBank/DDBJ databases">
        <authorList>
            <person name="Jaros S."/>
            <person name="Januszkiewicz K."/>
            <person name="Wedrychowicz H."/>
        </authorList>
    </citation>
    <scope>NUCLEOTIDE SEQUENCE [LARGE SCALE GENOMIC DNA]</scope>
    <source>
        <strain evidence="9 10">DSM 18899</strain>
    </source>
</reference>
<evidence type="ECO:0000256" key="5">
    <source>
        <dbReference type="ARBA" id="ARBA00023136"/>
    </source>
</evidence>
<dbReference type="PROSITE" id="PS50850">
    <property type="entry name" value="MFS"/>
    <property type="match status" value="1"/>
</dbReference>
<evidence type="ECO:0000256" key="4">
    <source>
        <dbReference type="ARBA" id="ARBA00022989"/>
    </source>
</evidence>
<dbReference type="EMBL" id="FPKR01000007">
    <property type="protein sequence ID" value="SFZ76707.1"/>
    <property type="molecule type" value="Genomic_DNA"/>
</dbReference>
<keyword evidence="10" id="KW-1185">Reference proteome</keyword>
<dbReference type="Gene3D" id="1.20.1720.10">
    <property type="entry name" value="Multidrug resistance protein D"/>
    <property type="match status" value="1"/>
</dbReference>
<protein>
    <submittedName>
        <fullName evidence="9">MFS transporter, DHA1 family, 2-module integral membrane pump EmrD</fullName>
    </submittedName>
</protein>
<feature type="transmembrane region" description="Helical" evidence="7">
    <location>
        <begin position="111"/>
        <end position="130"/>
    </location>
</feature>
<keyword evidence="5 7" id="KW-0472">Membrane</keyword>
<evidence type="ECO:0000256" key="2">
    <source>
        <dbReference type="ARBA" id="ARBA00022448"/>
    </source>
</evidence>
<evidence type="ECO:0000256" key="6">
    <source>
        <dbReference type="SAM" id="MobiDB-lite"/>
    </source>
</evidence>
<feature type="region of interest" description="Disordered" evidence="6">
    <location>
        <begin position="1"/>
        <end position="37"/>
    </location>
</feature>
<feature type="transmembrane region" description="Helical" evidence="7">
    <location>
        <begin position="283"/>
        <end position="301"/>
    </location>
</feature>
<evidence type="ECO:0000313" key="9">
    <source>
        <dbReference type="EMBL" id="SFZ76707.1"/>
    </source>
</evidence>
<dbReference type="PANTHER" id="PTHR23502">
    <property type="entry name" value="MAJOR FACILITATOR SUPERFAMILY"/>
    <property type="match status" value="1"/>
</dbReference>
<feature type="transmembrane region" description="Helical" evidence="7">
    <location>
        <begin position="313"/>
        <end position="333"/>
    </location>
</feature>
<feature type="compositionally biased region" description="Low complexity" evidence="6">
    <location>
        <begin position="23"/>
        <end position="37"/>
    </location>
</feature>
<gene>
    <name evidence="9" type="ORF">SAMN02745887_02079</name>
</gene>
<dbReference type="Proteomes" id="UP000186513">
    <property type="component" value="Unassembled WGS sequence"/>
</dbReference>
<dbReference type="RefSeq" id="WP_072428584.1">
    <property type="nucleotide sequence ID" value="NZ_FPKR01000007.1"/>
</dbReference>
<feature type="domain" description="Major facilitator superfamily (MFS) profile" evidence="8">
    <location>
        <begin position="42"/>
        <end position="424"/>
    </location>
</feature>
<feature type="compositionally biased region" description="Basic and acidic residues" evidence="6">
    <location>
        <begin position="1"/>
        <end position="17"/>
    </location>
</feature>
<dbReference type="STRING" id="1121279.SAMN02745887_02079"/>
<dbReference type="GO" id="GO:0005886">
    <property type="term" value="C:plasma membrane"/>
    <property type="evidence" value="ECO:0007669"/>
    <property type="project" value="TreeGrafter"/>
</dbReference>
<feature type="transmembrane region" description="Helical" evidence="7">
    <location>
        <begin position="169"/>
        <end position="189"/>
    </location>
</feature>
<dbReference type="SUPFAM" id="SSF103473">
    <property type="entry name" value="MFS general substrate transporter"/>
    <property type="match status" value="1"/>
</dbReference>
<name>A0A1K2HJ09_9NEIS</name>
<dbReference type="GO" id="GO:0015385">
    <property type="term" value="F:sodium:proton antiporter activity"/>
    <property type="evidence" value="ECO:0007669"/>
    <property type="project" value="TreeGrafter"/>
</dbReference>
<feature type="transmembrane region" description="Helical" evidence="7">
    <location>
        <begin position="136"/>
        <end position="157"/>
    </location>
</feature>
<dbReference type="AlphaFoldDB" id="A0A1K2HJ09"/>
<dbReference type="InterPro" id="IPR011701">
    <property type="entry name" value="MFS"/>
</dbReference>
<evidence type="ECO:0000259" key="8">
    <source>
        <dbReference type="PROSITE" id="PS50850"/>
    </source>
</evidence>
<feature type="transmembrane region" description="Helical" evidence="7">
    <location>
        <begin position="81"/>
        <end position="99"/>
    </location>
</feature>
<accession>A0A1K2HJ09</accession>
<dbReference type="InterPro" id="IPR036259">
    <property type="entry name" value="MFS_trans_sf"/>
</dbReference>
<feature type="transmembrane region" description="Helical" evidence="7">
    <location>
        <begin position="372"/>
        <end position="396"/>
    </location>
</feature>
<proteinExistence type="predicted"/>
<feature type="transmembrane region" description="Helical" evidence="7">
    <location>
        <begin position="201"/>
        <end position="219"/>
    </location>
</feature>
<keyword evidence="3 7" id="KW-0812">Transmembrane</keyword>
<dbReference type="CDD" id="cd17320">
    <property type="entry name" value="MFS_MdfA_MDR_like"/>
    <property type="match status" value="1"/>
</dbReference>
<dbReference type="GO" id="GO:1990961">
    <property type="term" value="P:xenobiotic detoxification by transmembrane export across the plasma membrane"/>
    <property type="evidence" value="ECO:0007669"/>
    <property type="project" value="TreeGrafter"/>
</dbReference>
<keyword evidence="4 7" id="KW-1133">Transmembrane helix</keyword>
<dbReference type="PANTHER" id="PTHR23502:SF132">
    <property type="entry name" value="POLYAMINE TRANSPORTER 2-RELATED"/>
    <property type="match status" value="1"/>
</dbReference>
<sequence>MHDIHNRTAKTESDRQTKHTAPSDKASTASATPASARPTNSPLFLLWLIILLAPIGQMAIDIYVTALPEMARAFEVGRKEIQLSVSAYMIAFALGQIIYGPLCDAIGRKPALLGGIALYLFGSVVAILAGSLDWFIAGRVLQGLGITTASVVMKAIATDNFKGPQLTNTMTYMVIAWGLGPIVAPVIGAQLQVGFGWQSSLYFLFGYGVLLFGLIGFGYRESLPQAIPLKRELLVRNTAHILSDREFQLCFITMGLCYALLLTFNICAPFMVQEVLGKSPVFFGNVALSMGAAYFLGVFSNRINAGRIAPASLCRAAATASALIGPAMLLLALSRPLGLWELLLPSLLLTFLAGVIYPNLMGRGVARFPQLAGLSSSVLGCTLMVCAGLITALASLLPLDSLVPLASLYAAIALACFFTVRRLYPLNPASSLATAGAK</sequence>
<dbReference type="Pfam" id="PF07690">
    <property type="entry name" value="MFS_1"/>
    <property type="match status" value="1"/>
</dbReference>
<evidence type="ECO:0000256" key="1">
    <source>
        <dbReference type="ARBA" id="ARBA00004141"/>
    </source>
</evidence>
<feature type="transmembrane region" description="Helical" evidence="7">
    <location>
        <begin position="402"/>
        <end position="420"/>
    </location>
</feature>
<feature type="transmembrane region" description="Helical" evidence="7">
    <location>
        <begin position="339"/>
        <end position="360"/>
    </location>
</feature>
<feature type="transmembrane region" description="Helical" evidence="7">
    <location>
        <begin position="44"/>
        <end position="66"/>
    </location>
</feature>
<comment type="subcellular location">
    <subcellularLocation>
        <location evidence="1">Membrane</location>
        <topology evidence="1">Multi-pass membrane protein</topology>
    </subcellularLocation>
</comment>
<evidence type="ECO:0000313" key="10">
    <source>
        <dbReference type="Proteomes" id="UP000186513"/>
    </source>
</evidence>
<evidence type="ECO:0000256" key="7">
    <source>
        <dbReference type="SAM" id="Phobius"/>
    </source>
</evidence>
<evidence type="ECO:0000256" key="3">
    <source>
        <dbReference type="ARBA" id="ARBA00022692"/>
    </source>
</evidence>
<feature type="transmembrane region" description="Helical" evidence="7">
    <location>
        <begin position="249"/>
        <end position="271"/>
    </location>
</feature>
<dbReference type="InterPro" id="IPR020846">
    <property type="entry name" value="MFS_dom"/>
</dbReference>
<keyword evidence="2" id="KW-0813">Transport</keyword>